<organism evidence="1 2">
    <name type="scientific">Catharanthus roseus</name>
    <name type="common">Madagascar periwinkle</name>
    <name type="synonym">Vinca rosea</name>
    <dbReference type="NCBI Taxonomy" id="4058"/>
    <lineage>
        <taxon>Eukaryota</taxon>
        <taxon>Viridiplantae</taxon>
        <taxon>Streptophyta</taxon>
        <taxon>Embryophyta</taxon>
        <taxon>Tracheophyta</taxon>
        <taxon>Spermatophyta</taxon>
        <taxon>Magnoliopsida</taxon>
        <taxon>eudicotyledons</taxon>
        <taxon>Gunneridae</taxon>
        <taxon>Pentapetalae</taxon>
        <taxon>asterids</taxon>
        <taxon>lamiids</taxon>
        <taxon>Gentianales</taxon>
        <taxon>Apocynaceae</taxon>
        <taxon>Rauvolfioideae</taxon>
        <taxon>Vinceae</taxon>
        <taxon>Catharanthinae</taxon>
        <taxon>Catharanthus</taxon>
    </lineage>
</organism>
<gene>
    <name evidence="1" type="ORF">M9H77_15011</name>
</gene>
<sequence>MPQESNLFYSPNNKNFIRGGLIKGLMIYGNNDNNAATVYAEEIINDRELAHRKAEESAARRYQAAAWLRQMDQFASEVLPKEPTEEDFCQALRNGLILCNVLNKVNPGAVHKVVENRVITEGAAQSAIQYFENTRNFLMAVGGMKLLTFEASDLEKGGSSGKVVDCILCLKGYYEWKQAGGIGVWRYGGTVKIVSFPKGSPSSLVGSESADESLDDSDSSQYEQLFDYLHFSTEVSLEESNAANALALFFDRFGLALLQAYLTELNTVDDLPLNSMVIDIMLRKVVKDFSSLMASQSSQLGHFLKKILNDDCISQTKSELLKVISEYLGQRTSLALNDLSKFCICGGKREGNLQRNGSFVGDGEVLEFQHRELQELKTFSRETKEEFQQFQAGCEEEFKRLGHHIKGLEGAASSYHKVLEENRLLYNQVQDLKGTIRVYCRVRPFLSGQANGQSTVDYIGENGDVMIVNHHKHGKDARRVFNFNKVFGQDATQQQIYVDTQPLIRSVLDGYNVCIFAYGQTGSGKTYTMSGPDLMTKETWGVNYRALSDLFHISKSRRDIIEYEVGVQMIEIYNEQVRDLLVIDDIRNNSQQNGLNVPDACLVPVKCTQDVLELMKIGQRNRAVGATALNERSSRSHSILTIHVRGRELVSGSTLRGCLHLVDLAGSERVDKSEAVGERLKEAQHINRSLSALGDVISALAQKSSHIPYRNSKLTQVLQESLGGHAKTLMFVHINPETNALGETISTLKFAERVASIDLGAARSNKETGEIREYREEISNLKLALERKEAEMQQLKGGTSIRGGISPLRVAKCNITAGLKPETSQRTIDDTRSSEVRSCSSGKQRRSRLPAKFTDKDVMPKIPFLGEERSLNSNKGRSPSPPVRRSISTDRGAHVKSRLKPDTLENPPVMKLPFPARVSTNKSLAAVPSVVSSTDNHMRIHQGSQEPQKLDNISETLYHLQRVNSRRVIPEHDAEQFKQALNIRQAGIRKTKTENKAKAKQQQTTKSQKSEIAVTLLSDMDTGPIMEEPRKSDFSEAENELGQQVGLPVIGTTNAKVKKLQRNFSRNSQNVEPRELIEPVESLFAGKQENKLPNGTIHNSKESSHSSSIPEIRRCRSTPRGKFMFLP</sequence>
<name>A0ACC0BPQ7_CATRO</name>
<comment type="caution">
    <text evidence="1">The sequence shown here is derived from an EMBL/GenBank/DDBJ whole genome shotgun (WGS) entry which is preliminary data.</text>
</comment>
<proteinExistence type="predicted"/>
<accession>A0ACC0BPQ7</accession>
<reference evidence="2" key="1">
    <citation type="journal article" date="2023" name="Nat. Plants">
        <title>Single-cell RNA sequencing provides a high-resolution roadmap for understanding the multicellular compartmentation of specialized metabolism.</title>
        <authorList>
            <person name="Sun S."/>
            <person name="Shen X."/>
            <person name="Li Y."/>
            <person name="Li Y."/>
            <person name="Wang S."/>
            <person name="Li R."/>
            <person name="Zhang H."/>
            <person name="Shen G."/>
            <person name="Guo B."/>
            <person name="Wei J."/>
            <person name="Xu J."/>
            <person name="St-Pierre B."/>
            <person name="Chen S."/>
            <person name="Sun C."/>
        </authorList>
    </citation>
    <scope>NUCLEOTIDE SEQUENCE [LARGE SCALE GENOMIC DNA]</scope>
</reference>
<evidence type="ECO:0000313" key="1">
    <source>
        <dbReference type="EMBL" id="KAI5674647.1"/>
    </source>
</evidence>
<keyword evidence="2" id="KW-1185">Reference proteome</keyword>
<evidence type="ECO:0000313" key="2">
    <source>
        <dbReference type="Proteomes" id="UP001060085"/>
    </source>
</evidence>
<protein>
    <submittedName>
        <fullName evidence="1">Uncharacterized protein</fullName>
    </submittedName>
</protein>
<dbReference type="Proteomes" id="UP001060085">
    <property type="component" value="Linkage Group LG03"/>
</dbReference>
<dbReference type="EMBL" id="CM044703">
    <property type="protein sequence ID" value="KAI5674647.1"/>
    <property type="molecule type" value="Genomic_DNA"/>
</dbReference>